<protein>
    <recommendedName>
        <fullName evidence="7">Exportin-1</fullName>
    </recommendedName>
</protein>
<organism evidence="9 10">
    <name type="scientific">Starmerella bacillaris</name>
    <name type="common">Yeast</name>
    <name type="synonym">Candida zemplinina</name>
    <dbReference type="NCBI Taxonomy" id="1247836"/>
    <lineage>
        <taxon>Eukaryota</taxon>
        <taxon>Fungi</taxon>
        <taxon>Dikarya</taxon>
        <taxon>Ascomycota</taxon>
        <taxon>Saccharomycotina</taxon>
        <taxon>Dipodascomycetes</taxon>
        <taxon>Dipodascales</taxon>
        <taxon>Trichomonascaceae</taxon>
        <taxon>Starmerella</taxon>
    </lineage>
</organism>
<dbReference type="InterPro" id="IPR013598">
    <property type="entry name" value="Exportin-1/Importin-b-like"/>
</dbReference>
<dbReference type="GO" id="GO:0051028">
    <property type="term" value="P:mRNA transport"/>
    <property type="evidence" value="ECO:0007669"/>
    <property type="project" value="UniProtKB-KW"/>
</dbReference>
<dbReference type="Gene3D" id="1.25.10.10">
    <property type="entry name" value="Leucine-rich Repeat Variant"/>
    <property type="match status" value="1"/>
</dbReference>
<sequence>MEQILDNSRDLDVEQFDKVVSTFYGSGAPAPERKKAEQILETFQADPAAWMRVAPVLQTSKVPQSKFLALNVLDKLVRTRWKLLPEDQKLGIRNFAVFMCLEWSANVHGNATDRSLLNKADLTLVQILKMEWPHNWPQFIPELISSSHSSIEVCENNMTVLRLLSEEVFDYGDATMTKAKGSALKSQLSSEFGEIFKLCHEVLEMADRPSLIQATLKCLQRYLSWVPYAFVFETTLLQLLVSKFLEPVETRNATIECLTEVAQLQIPDNYNQILYESFAASLQVILTVVPLETDFKRVYAEASSDDQMLISNLSHYMVAFLKFHLSLLEQQSGQEVLIMAHQYLVRISQVEDRELFKGCLDYWSRLVLDLFHDVKANVIAEEDQETRSFLQANFGTTGRGASIEGSGMSGDSSAAARARQMRLTGYAPILSALRKVIIEHMVRPEEVLISENEDGEIVRVVYKESDTITLYKSLRDVLVYLTHLDVADTRDIMLEKLDRQVDDSEWSWHNMNVLCWAIGSISGAMDFTLEKYFLSTVLTDLLSFTDRKRGKDNKAVIASNIMYIIGQYPRYLRAHWKFLKTVVYKLFEFMHETHEGVQDMACDTFIKIADKCKIHFVEIKPDEQCPFIERIISEIQTHTCDLAPHQVQVFYEACGKILTAQVSKPTSERQLAALMAIPNQAWKGMIDMFISDPTQLSEHPDNVKVLVNVIKTNNAVCGPMGASFGPQIVTIYADLLSLYQLLSGLIVNDAQNDPQFVLTHKCRLLRSVKREILRLLENYLNKADVSTSTEMAPTLLAAILEDYQKLGPNLREYEVLSCVQAVVNKISQSAPELVLGILESSFECTLAMLIGDLTEYPEFRVEFFKLLRVINKQCFSVLLQLPPVIFQQTIEACLWAAKHDNRDVEEVGLTITLEIGRNVASMPNPTVVTEFFQQFTRLILGDIFSVLTDPDHHSGFSLQTDILAMFISVVSSNKLNAPLYKPDENVPQGTDNAAYLRQYLIMSLHNAFPHLQDQQIQQFVDSLFLSYNERPKFVSHVRDFLIQVKEFGGDDEWLYDEERKQQIAEQQLQQRERDLKVGGLIKPIDLED</sequence>
<evidence type="ECO:0000256" key="4">
    <source>
        <dbReference type="ARBA" id="ARBA00022816"/>
    </source>
</evidence>
<dbReference type="InterPro" id="IPR041235">
    <property type="entry name" value="Exp1_repeat_2"/>
</dbReference>
<dbReference type="InterPro" id="IPR001494">
    <property type="entry name" value="Importin-beta_N"/>
</dbReference>
<dbReference type="Pfam" id="PF18777">
    <property type="entry name" value="CRM1_repeat"/>
    <property type="match status" value="1"/>
</dbReference>
<dbReference type="SUPFAM" id="SSF48371">
    <property type="entry name" value="ARM repeat"/>
    <property type="match status" value="1"/>
</dbReference>
<evidence type="ECO:0000313" key="10">
    <source>
        <dbReference type="Proteomes" id="UP001362899"/>
    </source>
</evidence>
<dbReference type="Proteomes" id="UP001362899">
    <property type="component" value="Unassembled WGS sequence"/>
</dbReference>
<dbReference type="InterPro" id="IPR040485">
    <property type="entry name" value="XPO1_repeat_3"/>
</dbReference>
<keyword evidence="3" id="KW-0813">Transport</keyword>
<evidence type="ECO:0000256" key="7">
    <source>
        <dbReference type="ARBA" id="ARBA00073514"/>
    </source>
</evidence>
<dbReference type="AlphaFoldDB" id="A0AAV5RRM0"/>
<dbReference type="GO" id="GO:0051170">
    <property type="term" value="P:import into nucleus"/>
    <property type="evidence" value="ECO:0007669"/>
    <property type="project" value="UniProtKB-ARBA"/>
</dbReference>
<dbReference type="GO" id="GO:0005737">
    <property type="term" value="C:cytoplasm"/>
    <property type="evidence" value="ECO:0007669"/>
    <property type="project" value="TreeGrafter"/>
</dbReference>
<evidence type="ECO:0000256" key="3">
    <source>
        <dbReference type="ARBA" id="ARBA00022448"/>
    </source>
</evidence>
<dbReference type="Pfam" id="PF18787">
    <property type="entry name" value="CRM1_repeat_3"/>
    <property type="match status" value="1"/>
</dbReference>
<evidence type="ECO:0000256" key="6">
    <source>
        <dbReference type="ARBA" id="ARBA00023242"/>
    </source>
</evidence>
<dbReference type="Pfam" id="PF18784">
    <property type="entry name" value="CRM1_repeat_2"/>
    <property type="match status" value="1"/>
</dbReference>
<keyword evidence="4" id="KW-0509">mRNA transport</keyword>
<name>A0AAV5RRM0_STABA</name>
<evidence type="ECO:0000256" key="2">
    <source>
        <dbReference type="ARBA" id="ARBA00009466"/>
    </source>
</evidence>
<keyword evidence="10" id="KW-1185">Reference proteome</keyword>
<dbReference type="InterPro" id="IPR016024">
    <property type="entry name" value="ARM-type_fold"/>
</dbReference>
<dbReference type="FunFam" id="1.25.10.10:FF:001255">
    <property type="entry name" value="Exportin 1"/>
    <property type="match status" value="1"/>
</dbReference>
<evidence type="ECO:0000256" key="1">
    <source>
        <dbReference type="ARBA" id="ARBA00004123"/>
    </source>
</evidence>
<dbReference type="GO" id="GO:0031267">
    <property type="term" value="F:small GTPase binding"/>
    <property type="evidence" value="ECO:0007669"/>
    <property type="project" value="InterPro"/>
</dbReference>
<keyword evidence="6" id="KW-0539">Nucleus</keyword>
<dbReference type="Pfam" id="PF08767">
    <property type="entry name" value="CRM1_C"/>
    <property type="match status" value="1"/>
</dbReference>
<dbReference type="PROSITE" id="PS50166">
    <property type="entry name" value="IMPORTIN_B_NT"/>
    <property type="match status" value="1"/>
</dbReference>
<comment type="caution">
    <text evidence="9">The sequence shown here is derived from an EMBL/GenBank/DDBJ whole genome shotgun (WGS) entry which is preliminary data.</text>
</comment>
<dbReference type="GO" id="GO:0000056">
    <property type="term" value="P:ribosomal small subunit export from nucleus"/>
    <property type="evidence" value="ECO:0007669"/>
    <property type="project" value="TreeGrafter"/>
</dbReference>
<dbReference type="GO" id="GO:0005049">
    <property type="term" value="F:nuclear export signal receptor activity"/>
    <property type="evidence" value="ECO:0007669"/>
    <property type="project" value="InterPro"/>
</dbReference>
<proteinExistence type="inferred from homology"/>
<evidence type="ECO:0000256" key="5">
    <source>
        <dbReference type="ARBA" id="ARBA00022927"/>
    </source>
</evidence>
<dbReference type="GO" id="GO:0006611">
    <property type="term" value="P:protein export from nucleus"/>
    <property type="evidence" value="ECO:0007669"/>
    <property type="project" value="InterPro"/>
</dbReference>
<dbReference type="SMART" id="SM01102">
    <property type="entry name" value="CRM1_C"/>
    <property type="match status" value="1"/>
</dbReference>
<comment type="similarity">
    <text evidence="2">Belongs to the exportin family.</text>
</comment>
<dbReference type="GO" id="GO:0000055">
    <property type="term" value="P:ribosomal large subunit export from nucleus"/>
    <property type="evidence" value="ECO:0007669"/>
    <property type="project" value="TreeGrafter"/>
</dbReference>
<dbReference type="InterPro" id="IPR041123">
    <property type="entry name" value="CRM1_repeat"/>
</dbReference>
<dbReference type="PANTHER" id="PTHR11223:SF2">
    <property type="entry name" value="EXPORTIN-1"/>
    <property type="match status" value="1"/>
</dbReference>
<accession>A0AAV5RRM0</accession>
<dbReference type="InterPro" id="IPR014877">
    <property type="entry name" value="XPO1_C_dom"/>
</dbReference>
<dbReference type="GO" id="GO:0005634">
    <property type="term" value="C:nucleus"/>
    <property type="evidence" value="ECO:0007669"/>
    <property type="project" value="UniProtKB-SubCell"/>
</dbReference>
<comment type="subcellular location">
    <subcellularLocation>
        <location evidence="1">Nucleus</location>
    </subcellularLocation>
</comment>
<dbReference type="InterPro" id="IPR011989">
    <property type="entry name" value="ARM-like"/>
</dbReference>
<reference evidence="9 10" key="1">
    <citation type="journal article" date="2023" name="Elife">
        <title>Identification of key yeast species and microbe-microbe interactions impacting larval growth of Drosophila in the wild.</title>
        <authorList>
            <person name="Mure A."/>
            <person name="Sugiura Y."/>
            <person name="Maeda R."/>
            <person name="Honda K."/>
            <person name="Sakurai N."/>
            <person name="Takahashi Y."/>
            <person name="Watada M."/>
            <person name="Katoh T."/>
            <person name="Gotoh A."/>
            <person name="Gotoh Y."/>
            <person name="Taniguchi I."/>
            <person name="Nakamura K."/>
            <person name="Hayashi T."/>
            <person name="Katayama T."/>
            <person name="Uemura T."/>
            <person name="Hattori Y."/>
        </authorList>
    </citation>
    <scope>NUCLEOTIDE SEQUENCE [LARGE SCALE GENOMIC DNA]</scope>
    <source>
        <strain evidence="9 10">SB-73</strain>
    </source>
</reference>
<keyword evidence="5" id="KW-0653">Protein transport</keyword>
<dbReference type="Pfam" id="PF08389">
    <property type="entry name" value="Xpo1"/>
    <property type="match status" value="1"/>
</dbReference>
<dbReference type="Pfam" id="PF03810">
    <property type="entry name" value="IBN_N"/>
    <property type="match status" value="1"/>
</dbReference>
<gene>
    <name evidence="9" type="ORF">DASB73_041420</name>
</gene>
<dbReference type="EMBL" id="BTGC01000008">
    <property type="protein sequence ID" value="GMM53179.1"/>
    <property type="molecule type" value="Genomic_DNA"/>
</dbReference>
<dbReference type="InterPro" id="IPR045065">
    <property type="entry name" value="XPO1/5"/>
</dbReference>
<feature type="domain" description="Importin N-terminal" evidence="8">
    <location>
        <begin position="36"/>
        <end position="102"/>
    </location>
</feature>
<dbReference type="PANTHER" id="PTHR11223">
    <property type="entry name" value="EXPORTIN 1/5"/>
    <property type="match status" value="1"/>
</dbReference>
<dbReference type="SMART" id="SM00913">
    <property type="entry name" value="IBN_N"/>
    <property type="match status" value="1"/>
</dbReference>
<evidence type="ECO:0000259" key="8">
    <source>
        <dbReference type="PROSITE" id="PS50166"/>
    </source>
</evidence>
<evidence type="ECO:0000313" key="9">
    <source>
        <dbReference type="EMBL" id="GMM53179.1"/>
    </source>
</evidence>